<dbReference type="Proteomes" id="UP000266745">
    <property type="component" value="Chromosome"/>
</dbReference>
<dbReference type="OrthoDB" id="11934at2157"/>
<organism evidence="1 2">
    <name type="scientific">Candidatus Nitrosotenuis cloacae</name>
    <dbReference type="NCBI Taxonomy" id="1603555"/>
    <lineage>
        <taxon>Archaea</taxon>
        <taxon>Nitrososphaerota</taxon>
        <taxon>Candidatus Nitrosotenuis</taxon>
    </lineage>
</organism>
<protein>
    <submittedName>
        <fullName evidence="1">Uncharacterized protein</fullName>
    </submittedName>
</protein>
<name>A0A3G1BUZ8_9ARCH</name>
<evidence type="ECO:0000313" key="2">
    <source>
        <dbReference type="Proteomes" id="UP000266745"/>
    </source>
</evidence>
<accession>A0A3G1BUZ8</accession>
<sequence>MASRTVSENKGHDPRLASIEMVEDVLKEHHEFPSKSALQRALPKTIQTQTFNRILGYLEKSNKIIFTKDRAIVWIFSDDPNLRKVWEQSINL</sequence>
<evidence type="ECO:0000313" key="1">
    <source>
        <dbReference type="EMBL" id="AKD44130.1"/>
    </source>
</evidence>
<keyword evidence="2" id="KW-1185">Reference proteome</keyword>
<dbReference type="GeneID" id="24875720"/>
<gene>
    <name evidence="1" type="ORF">SU86_09750</name>
</gene>
<proteinExistence type="predicted"/>
<reference evidence="1 2" key="1">
    <citation type="journal article" date="2016" name="Sci. Rep.">
        <title>A novel ammonia-oxidizing archaeon from wastewater treatment plant: Its enrichment, physiological and genomic characteristics.</title>
        <authorList>
            <person name="Li Y."/>
            <person name="Ding K."/>
            <person name="Wen X."/>
            <person name="Zhang B."/>
            <person name="Shen B."/>
            <person name="Yang Y."/>
        </authorList>
    </citation>
    <scope>NUCLEOTIDE SEQUENCE [LARGE SCALE GENOMIC DNA]</scope>
    <source>
        <strain evidence="1 2">SAT1</strain>
    </source>
</reference>
<dbReference type="KEGG" id="tah:SU86_09750"/>
<dbReference type="RefSeq" id="WP_048188655.1">
    <property type="nucleotide sequence ID" value="NZ_CP011097.1"/>
</dbReference>
<dbReference type="AlphaFoldDB" id="A0A3G1BUZ8"/>
<dbReference type="EMBL" id="CP011097">
    <property type="protein sequence ID" value="AKD44130.1"/>
    <property type="molecule type" value="Genomic_DNA"/>
</dbReference>